<name>A0A2P2IP56_RHIMU</name>
<sequence>MTNLYVNPLVRDLVIF</sequence>
<evidence type="ECO:0000313" key="1">
    <source>
        <dbReference type="EMBL" id="MBW83003.1"/>
    </source>
</evidence>
<proteinExistence type="predicted"/>
<dbReference type="AlphaFoldDB" id="A0A2P2IP56"/>
<accession>A0A2P2IP56</accession>
<reference evidence="1" key="1">
    <citation type="submission" date="2018-02" db="EMBL/GenBank/DDBJ databases">
        <title>Rhizophora mucronata_Transcriptome.</title>
        <authorList>
            <person name="Meera S.P."/>
            <person name="Sreeshan A."/>
            <person name="Augustine A."/>
        </authorList>
    </citation>
    <scope>NUCLEOTIDE SEQUENCE</scope>
    <source>
        <tissue evidence="1">Leaf</tissue>
    </source>
</reference>
<dbReference type="EMBL" id="GGEC01002520">
    <property type="protein sequence ID" value="MBW83003.1"/>
    <property type="molecule type" value="Transcribed_RNA"/>
</dbReference>
<organism evidence="1">
    <name type="scientific">Rhizophora mucronata</name>
    <name type="common">Asiatic mangrove</name>
    <dbReference type="NCBI Taxonomy" id="61149"/>
    <lineage>
        <taxon>Eukaryota</taxon>
        <taxon>Viridiplantae</taxon>
        <taxon>Streptophyta</taxon>
        <taxon>Embryophyta</taxon>
        <taxon>Tracheophyta</taxon>
        <taxon>Spermatophyta</taxon>
        <taxon>Magnoliopsida</taxon>
        <taxon>eudicotyledons</taxon>
        <taxon>Gunneridae</taxon>
        <taxon>Pentapetalae</taxon>
        <taxon>rosids</taxon>
        <taxon>fabids</taxon>
        <taxon>Malpighiales</taxon>
        <taxon>Rhizophoraceae</taxon>
        <taxon>Rhizophora</taxon>
    </lineage>
</organism>
<protein>
    <submittedName>
        <fullName evidence="1">Uncharacterized protein</fullName>
    </submittedName>
</protein>